<evidence type="ECO:0000313" key="4">
    <source>
        <dbReference type="Proteomes" id="UP000238348"/>
    </source>
</evidence>
<dbReference type="AlphaFoldDB" id="A0A2L0EXE9"/>
<organism evidence="3 4">
    <name type="scientific">Sorangium cellulosum</name>
    <name type="common">Polyangium cellulosum</name>
    <dbReference type="NCBI Taxonomy" id="56"/>
    <lineage>
        <taxon>Bacteria</taxon>
        <taxon>Pseudomonadati</taxon>
        <taxon>Myxococcota</taxon>
        <taxon>Polyangia</taxon>
        <taxon>Polyangiales</taxon>
        <taxon>Polyangiaceae</taxon>
        <taxon>Sorangium</taxon>
    </lineage>
</organism>
<feature type="chain" id="PRO_5014649240" description="Secreted protein" evidence="2">
    <location>
        <begin position="20"/>
        <end position="261"/>
    </location>
</feature>
<dbReference type="OrthoDB" id="5503857at2"/>
<reference evidence="3 4" key="1">
    <citation type="submission" date="2015-09" db="EMBL/GenBank/DDBJ databases">
        <title>Sorangium comparison.</title>
        <authorList>
            <person name="Zaburannyi N."/>
            <person name="Bunk B."/>
            <person name="Overmann J."/>
            <person name="Mueller R."/>
        </authorList>
    </citation>
    <scope>NUCLEOTIDE SEQUENCE [LARGE SCALE GENOMIC DNA]</scope>
    <source>
        <strain evidence="3 4">So ce26</strain>
    </source>
</reference>
<accession>A0A2L0EXE9</accession>
<sequence length="261" mass="28459">MNARRFALLIVAISIWALAACNWTIGDCYPVGEGTSGVGAGPGSEPRPIFTSAGSGDFGAEPPDGPYDGSERKIACNEWELEDEEERPSDSSETTTYSPESPRDPCAEIGDIDIVGDGATFLSCSDACSSKCPPGMAPYIHVDFDPSEFKFVTIVEDDGKDEGGGWQEAKVNLKFEYAVVPGGKNTWYCALTIKMPIRTKEMGLIDLERAVSLSEEITEYVGYSMRNEYKLPPGIFCRRFIDNADAAFKLRYPDLGARVTK</sequence>
<dbReference type="PROSITE" id="PS51257">
    <property type="entry name" value="PROKAR_LIPOPROTEIN"/>
    <property type="match status" value="1"/>
</dbReference>
<gene>
    <name evidence="3" type="ORF">SOCE26_054300</name>
</gene>
<protein>
    <recommendedName>
        <fullName evidence="5">Secreted protein</fullName>
    </recommendedName>
</protein>
<feature type="signal peptide" evidence="2">
    <location>
        <begin position="1"/>
        <end position="19"/>
    </location>
</feature>
<dbReference type="RefSeq" id="WP_104982564.1">
    <property type="nucleotide sequence ID" value="NZ_CP012673.1"/>
</dbReference>
<keyword evidence="2" id="KW-0732">Signal</keyword>
<evidence type="ECO:0008006" key="5">
    <source>
        <dbReference type="Google" id="ProtNLM"/>
    </source>
</evidence>
<evidence type="ECO:0000313" key="3">
    <source>
        <dbReference type="EMBL" id="AUX43973.1"/>
    </source>
</evidence>
<evidence type="ECO:0000256" key="1">
    <source>
        <dbReference type="SAM" id="MobiDB-lite"/>
    </source>
</evidence>
<evidence type="ECO:0000256" key="2">
    <source>
        <dbReference type="SAM" id="SignalP"/>
    </source>
</evidence>
<name>A0A2L0EXE9_SORCE</name>
<dbReference type="EMBL" id="CP012673">
    <property type="protein sequence ID" value="AUX43973.1"/>
    <property type="molecule type" value="Genomic_DNA"/>
</dbReference>
<proteinExistence type="predicted"/>
<dbReference type="Proteomes" id="UP000238348">
    <property type="component" value="Chromosome"/>
</dbReference>
<feature type="region of interest" description="Disordered" evidence="1">
    <location>
        <begin position="38"/>
        <end position="109"/>
    </location>
</feature>
<feature type="compositionally biased region" description="Low complexity" evidence="1">
    <location>
        <begin position="91"/>
        <end position="100"/>
    </location>
</feature>